<dbReference type="EMBL" id="FUWR01000008">
    <property type="protein sequence ID" value="SJZ83503.1"/>
    <property type="molecule type" value="Genomic_DNA"/>
</dbReference>
<dbReference type="Gene3D" id="2.60.40.10">
    <property type="entry name" value="Immunoglobulins"/>
    <property type="match status" value="1"/>
</dbReference>
<dbReference type="OrthoDB" id="5496032at2"/>
<dbReference type="InterPro" id="IPR035986">
    <property type="entry name" value="PKD_dom_sf"/>
</dbReference>
<sequence length="904" mass="100322">MTRYFFNLSLQLCTVVMLLVIIGLLALPENCQGWGVLAPSQTHQHILKEAYRLLEAEPGFDPKAFPKLEAILAHEGVNWANIGFTGQGTSGVDISLIDGPGPDAKGNSPFSMHYYNPAAQEGGAPQATASYYKYLAEGMRTNKVEALPKSAAWSAHFLADMYCPYHVNGVSRSTIERIASEQKNKHRGTTLDGAVFLSDTVTGNDALSYAAPLKSLTKDFKNDVERFLSTTEDWFDPWYYNGTTAMLMSNTSSHIAWEGTIQPGSYNLSGYNPAWKNGTPDFVNPVMSQASQASQLAIDAATLTQSKLYYFFYVPETAINQAIRSAYTLWRASFSAMKIKIQTKKEGDIELVTAKVTNLNTTPFDNVKIKLQSSGCELISKNQIQSLGTLPPKGELSTLEWKVKTSSAVCRLTTEAIGSSATPDLQYARLEMQPEQSLTIIPSKAVVLKKDAQLFKAVLAGKESKEIIWSVKNGVSGGTIDADGLYKPPAASGNFTVIAKSKKDKNLTGEATVIVPGLFLETTVTISNPGIAVPFTAKTTNAPLTAGYAWQFGDGTASVDTTAPSVSHVYQKVGNYQAIVRLSDLSSGKVLDEATGSVKIEAGLNLLRHVEYWDTAKTKIKLEYTYYLKGANRVLHGIYRSYNEEGKSREAGNYSDGQRSGAWNTTDYFQNKTLPQKSRTYSYVEPGKKAVGSIKENHENGRLYREYGFILKDNSTETMSGPYVCYWSNGTMTERGTNDSDGKKTGLWEGWNENGKPTYTNNYTSDERTYWSYYDNGKIKDFSSYVKDKKVGLEERYYESGQIYYRGTYSNGVQEGKETYWHDNGNRSSEATFSAGNANGVRTLWDKNGKVWAVDNYKNGKQHGLDTQYYPNGNKRWELVYDMGKTLEETKWNEQGGITYHKKW</sequence>
<protein>
    <submittedName>
        <fullName evidence="2">Antitoxin component YwqK of the YwqJK toxin-antitoxin module</fullName>
    </submittedName>
</protein>
<evidence type="ECO:0000259" key="1">
    <source>
        <dbReference type="PROSITE" id="PS50093"/>
    </source>
</evidence>
<gene>
    <name evidence="2" type="ORF">SAMN02745119_01759</name>
</gene>
<dbReference type="RefSeq" id="WP_078790059.1">
    <property type="nucleotide sequence ID" value="NZ_FUWR01000008.1"/>
</dbReference>
<feature type="domain" description="PKD" evidence="1">
    <location>
        <begin position="516"/>
        <end position="605"/>
    </location>
</feature>
<proteinExistence type="predicted"/>
<organism evidence="2 3">
    <name type="scientific">Trichlorobacter thiogenes</name>
    <dbReference type="NCBI Taxonomy" id="115783"/>
    <lineage>
        <taxon>Bacteria</taxon>
        <taxon>Pseudomonadati</taxon>
        <taxon>Thermodesulfobacteriota</taxon>
        <taxon>Desulfuromonadia</taxon>
        <taxon>Geobacterales</taxon>
        <taxon>Geobacteraceae</taxon>
        <taxon>Trichlorobacter</taxon>
    </lineage>
</organism>
<dbReference type="SUPFAM" id="SSF48537">
    <property type="entry name" value="Phospholipase C/P1 nuclease"/>
    <property type="match status" value="1"/>
</dbReference>
<dbReference type="GO" id="GO:0016788">
    <property type="term" value="F:hydrolase activity, acting on ester bonds"/>
    <property type="evidence" value="ECO:0007669"/>
    <property type="project" value="InterPro"/>
</dbReference>
<dbReference type="SUPFAM" id="SSF49299">
    <property type="entry name" value="PKD domain"/>
    <property type="match status" value="1"/>
</dbReference>
<accession>A0A1T4NWA2</accession>
<evidence type="ECO:0000313" key="2">
    <source>
        <dbReference type="EMBL" id="SJZ83503.1"/>
    </source>
</evidence>
<dbReference type="InterPro" id="IPR013783">
    <property type="entry name" value="Ig-like_fold"/>
</dbReference>
<dbReference type="SMART" id="SM00089">
    <property type="entry name" value="PKD"/>
    <property type="match status" value="1"/>
</dbReference>
<dbReference type="Proteomes" id="UP000190102">
    <property type="component" value="Unassembled WGS sequence"/>
</dbReference>
<keyword evidence="3" id="KW-1185">Reference proteome</keyword>
<dbReference type="Pfam" id="PF07661">
    <property type="entry name" value="MORN_2"/>
    <property type="match status" value="4"/>
</dbReference>
<dbReference type="Gene3D" id="3.90.930.1">
    <property type="match status" value="1"/>
</dbReference>
<dbReference type="InterPro" id="IPR008947">
    <property type="entry name" value="PLipase_C/P1_nuclease_dom_sf"/>
</dbReference>
<dbReference type="Pfam" id="PF00801">
    <property type="entry name" value="PKD"/>
    <property type="match status" value="1"/>
</dbReference>
<dbReference type="InterPro" id="IPR011652">
    <property type="entry name" value="MORN_2"/>
</dbReference>
<dbReference type="InterPro" id="IPR022409">
    <property type="entry name" value="PKD/Chitinase_dom"/>
</dbReference>
<dbReference type="Gene3D" id="2.20.110.10">
    <property type="entry name" value="Histone H3 K4-specific methyltransferase SET7/9 N-terminal domain"/>
    <property type="match status" value="2"/>
</dbReference>
<evidence type="ECO:0000313" key="3">
    <source>
        <dbReference type="Proteomes" id="UP000190102"/>
    </source>
</evidence>
<dbReference type="SUPFAM" id="SSF82185">
    <property type="entry name" value="Histone H3 K4-specific methyltransferase SET7/9 N-terminal domain"/>
    <property type="match status" value="2"/>
</dbReference>
<dbReference type="AlphaFoldDB" id="A0A1T4NWA2"/>
<reference evidence="3" key="1">
    <citation type="submission" date="2017-02" db="EMBL/GenBank/DDBJ databases">
        <authorList>
            <person name="Varghese N."/>
            <person name="Submissions S."/>
        </authorList>
    </citation>
    <scope>NUCLEOTIDE SEQUENCE [LARGE SCALE GENOMIC DNA]</scope>
    <source>
        <strain evidence="3">ATCC BAA-34</strain>
    </source>
</reference>
<dbReference type="CDD" id="cd00146">
    <property type="entry name" value="PKD"/>
    <property type="match status" value="1"/>
</dbReference>
<name>A0A1T4NWA2_9BACT</name>
<dbReference type="STRING" id="115783.SAMN02745119_01759"/>
<dbReference type="PROSITE" id="PS50093">
    <property type="entry name" value="PKD"/>
    <property type="match status" value="1"/>
</dbReference>
<dbReference type="InterPro" id="IPR000601">
    <property type="entry name" value="PKD_dom"/>
</dbReference>
<dbReference type="Gene3D" id="1.10.575.10">
    <property type="entry name" value="P1 Nuclease"/>
    <property type="match status" value="1"/>
</dbReference>